<keyword evidence="1" id="KW-0472">Membrane</keyword>
<gene>
    <name evidence="2" type="ORF">H8708_11375</name>
</gene>
<keyword evidence="1" id="KW-0812">Transmembrane</keyword>
<name>A0ABR7NV26_9FIRM</name>
<feature type="transmembrane region" description="Helical" evidence="1">
    <location>
        <begin position="83"/>
        <end position="101"/>
    </location>
</feature>
<keyword evidence="1" id="KW-1133">Transmembrane helix</keyword>
<protein>
    <submittedName>
        <fullName evidence="2">Uncharacterized protein</fullName>
    </submittedName>
</protein>
<evidence type="ECO:0000256" key="1">
    <source>
        <dbReference type="SAM" id="Phobius"/>
    </source>
</evidence>
<sequence length="141" mass="16499">MLNEEKIRIMTGIAMFEKKAGRDILPASRYFKSDYVGGRMIRSFIFYTFSSMLCLALWVLYQMEDIMSTMDVTALLASAKHVALFYAAGLLVYLAVTYWIYSRRYERASKGMKIYQAKLRRLEKKYEAPSVQGENEEERRV</sequence>
<reference evidence="2 3" key="1">
    <citation type="submission" date="2020-08" db="EMBL/GenBank/DDBJ databases">
        <title>Genome public.</title>
        <authorList>
            <person name="Liu C."/>
            <person name="Sun Q."/>
        </authorList>
    </citation>
    <scope>NUCLEOTIDE SEQUENCE [LARGE SCALE GENOMIC DNA]</scope>
    <source>
        <strain evidence="2 3">BX10</strain>
    </source>
</reference>
<dbReference type="RefSeq" id="WP_022273037.1">
    <property type="nucleotide sequence ID" value="NZ_JACRTJ010000025.1"/>
</dbReference>
<dbReference type="Proteomes" id="UP000647491">
    <property type="component" value="Unassembled WGS sequence"/>
</dbReference>
<keyword evidence="3" id="KW-1185">Reference proteome</keyword>
<organism evidence="2 3">
    <name type="scientific">Enterocloster hominis</name>
    <name type="common">ex Liu et al. 2021</name>
    <dbReference type="NCBI Taxonomy" id="2763663"/>
    <lineage>
        <taxon>Bacteria</taxon>
        <taxon>Bacillati</taxon>
        <taxon>Bacillota</taxon>
        <taxon>Clostridia</taxon>
        <taxon>Lachnospirales</taxon>
        <taxon>Lachnospiraceae</taxon>
        <taxon>Enterocloster</taxon>
    </lineage>
</organism>
<evidence type="ECO:0000313" key="3">
    <source>
        <dbReference type="Proteomes" id="UP000647491"/>
    </source>
</evidence>
<proteinExistence type="predicted"/>
<feature type="transmembrane region" description="Helical" evidence="1">
    <location>
        <begin position="44"/>
        <end position="63"/>
    </location>
</feature>
<dbReference type="EMBL" id="JACRTJ010000025">
    <property type="protein sequence ID" value="MBC8599818.1"/>
    <property type="molecule type" value="Genomic_DNA"/>
</dbReference>
<accession>A0ABR7NV26</accession>
<evidence type="ECO:0000313" key="2">
    <source>
        <dbReference type="EMBL" id="MBC8599818.1"/>
    </source>
</evidence>
<comment type="caution">
    <text evidence="2">The sequence shown here is derived from an EMBL/GenBank/DDBJ whole genome shotgun (WGS) entry which is preliminary data.</text>
</comment>